<dbReference type="GO" id="GO:0006420">
    <property type="term" value="P:arginyl-tRNA aminoacylation"/>
    <property type="evidence" value="ECO:0007669"/>
    <property type="project" value="InterPro"/>
</dbReference>
<evidence type="ECO:0000256" key="3">
    <source>
        <dbReference type="ARBA" id="ARBA00022490"/>
    </source>
</evidence>
<dbReference type="GO" id="GO:0006426">
    <property type="term" value="P:glycyl-tRNA aminoacylation"/>
    <property type="evidence" value="ECO:0007669"/>
    <property type="project" value="UniProtKB-UniRule"/>
</dbReference>
<keyword evidence="6 10" id="KW-0067">ATP-binding</keyword>
<keyword evidence="4 10" id="KW-0436">Ligase</keyword>
<dbReference type="Pfam" id="PF05746">
    <property type="entry name" value="DALR_1"/>
    <property type="match status" value="1"/>
</dbReference>
<evidence type="ECO:0000256" key="4">
    <source>
        <dbReference type="ARBA" id="ARBA00022598"/>
    </source>
</evidence>
<evidence type="ECO:0000256" key="6">
    <source>
        <dbReference type="ARBA" id="ARBA00022840"/>
    </source>
</evidence>
<dbReference type="PRINTS" id="PR01045">
    <property type="entry name" value="TRNASYNTHGB"/>
</dbReference>
<dbReference type="InterPro" id="IPR008909">
    <property type="entry name" value="DALR_anticod-bd"/>
</dbReference>
<evidence type="ECO:0000256" key="1">
    <source>
        <dbReference type="ARBA" id="ARBA00004496"/>
    </source>
</evidence>
<evidence type="ECO:0000259" key="11">
    <source>
        <dbReference type="Pfam" id="PF05746"/>
    </source>
</evidence>
<dbReference type="PROSITE" id="PS50861">
    <property type="entry name" value="AA_TRNA_LIGASE_II_GLYAB"/>
    <property type="match status" value="1"/>
</dbReference>
<dbReference type="HAMAP" id="MF_00255">
    <property type="entry name" value="Gly_tRNA_synth_beta"/>
    <property type="match status" value="1"/>
</dbReference>
<dbReference type="GO" id="GO:0005829">
    <property type="term" value="C:cytosol"/>
    <property type="evidence" value="ECO:0007669"/>
    <property type="project" value="TreeGrafter"/>
</dbReference>
<dbReference type="InterPro" id="IPR015944">
    <property type="entry name" value="Gly-tRNA-synth_bsu"/>
</dbReference>
<dbReference type="GO" id="GO:0004814">
    <property type="term" value="F:arginine-tRNA ligase activity"/>
    <property type="evidence" value="ECO:0007669"/>
    <property type="project" value="InterPro"/>
</dbReference>
<keyword evidence="5 10" id="KW-0547">Nucleotide-binding</keyword>
<keyword evidence="7 10" id="KW-0648">Protein biosynthesis</keyword>
<dbReference type="EMBL" id="MIJF01000014">
    <property type="protein sequence ID" value="OEF99734.1"/>
    <property type="molecule type" value="Genomic_DNA"/>
</dbReference>
<name>A0A1D2YVI7_9BACI</name>
<sequence length="689" mass="78641">MSKDLLVEIGTEEIPARFISDAVNQLATRLTDWLQESKITFAEVLTYSTPRRLAVIVKDVAEKQEDIVEEVRGPSLKIAKDEVGNWTKAAQGFARGQGVSVEKLIVKEIKNVEYVFAIKEYQGQEVEQLLPSVIKGIIQSMTFPKNMRWGNQELRFVRPIRWLLTLFGDKLIPIEITDVKSDFKSYGHRFIGQTVTVPSAEQYKSLLKEQFVIVDPAERKELILKQINDLAAEKDWNVPIDEELLEEVVNLVEYPTVLFGSFKEEFLDIPKEVLITTMKEHQRYFPVEDKAGSLLPYFITVRNGDRRSLELVSKGNEKVLTARLADARFFYLEDQKLEISEAVSKLENVVFQEGLGTIGDKVRRITEVSSQLGNLLKLDENTLKNITRTSEICKFDLVTNMVYEFPELQGLMGEKYSRMHGENEEVSKGIFEHYLPRFSGDSLPETVVGQVVSIADKMDNIVGSFSIGKIPTGSQDPLGLRRQAAGIVQILLEKLNNISLKQLFDLAIEAYEQRGLLKRSKNEILLDLDDFFTLRLKNLMQEKGIRYDVIEAVLETDKNDVKRLVDKALSISTEIDDPTFKNVVDSLTRVMNIATKAEKSDTDPSQYVEDEEMNLYKAFEKLQQNTVNVVDAMEILQQLKALKEPIDAYFNKVMVMVDDDKLRSNRLGLLLSISNYIRQYADFNKLVFA</sequence>
<dbReference type="Pfam" id="PF02092">
    <property type="entry name" value="tRNA_synt_2f"/>
    <property type="match status" value="1"/>
</dbReference>
<protein>
    <recommendedName>
        <fullName evidence="10">Glycine--tRNA ligase beta subunit</fullName>
        <ecNumber evidence="10">6.1.1.14</ecNumber>
    </recommendedName>
    <alternativeName>
        <fullName evidence="10">Glycyl-tRNA synthetase beta subunit</fullName>
        <shortName evidence="10">GlyRS</shortName>
    </alternativeName>
</protein>
<dbReference type="Proteomes" id="UP000243739">
    <property type="component" value="Unassembled WGS sequence"/>
</dbReference>
<feature type="domain" description="DALR anticodon binding" evidence="11">
    <location>
        <begin position="587"/>
        <end position="679"/>
    </location>
</feature>
<comment type="subcellular location">
    <subcellularLocation>
        <location evidence="1 10">Cytoplasm</location>
    </subcellularLocation>
</comment>
<dbReference type="AlphaFoldDB" id="A0A1D2YVI7"/>
<dbReference type="InterPro" id="IPR006194">
    <property type="entry name" value="Gly-tRNA-synth_heterodimer"/>
</dbReference>
<dbReference type="PANTHER" id="PTHR30075">
    <property type="entry name" value="GLYCYL-TRNA SYNTHETASE"/>
    <property type="match status" value="1"/>
</dbReference>
<evidence type="ECO:0000256" key="9">
    <source>
        <dbReference type="ARBA" id="ARBA00047937"/>
    </source>
</evidence>
<dbReference type="EC" id="6.1.1.14" evidence="10"/>
<gene>
    <name evidence="10" type="primary">glyS</name>
    <name evidence="12" type="ORF">BHF71_07510</name>
</gene>
<evidence type="ECO:0000256" key="7">
    <source>
        <dbReference type="ARBA" id="ARBA00022917"/>
    </source>
</evidence>
<keyword evidence="3 10" id="KW-0963">Cytoplasm</keyword>
<organism evidence="12 13">
    <name type="scientific">Vulcanibacillus modesticaldus</name>
    <dbReference type="NCBI Taxonomy" id="337097"/>
    <lineage>
        <taxon>Bacteria</taxon>
        <taxon>Bacillati</taxon>
        <taxon>Bacillota</taxon>
        <taxon>Bacilli</taxon>
        <taxon>Bacillales</taxon>
        <taxon>Bacillaceae</taxon>
        <taxon>Vulcanibacillus</taxon>
    </lineage>
</organism>
<reference evidence="12 13" key="1">
    <citation type="submission" date="2016-09" db="EMBL/GenBank/DDBJ databases">
        <title>Draft genome sequence for the type strain of Vulcanibacillus modesticaldus BR, a strictly anaerobic, moderately thermophilic, and nitrate-reducing bacterium from deep sea-hydrothermal vents of the Mid-Atlantic Ridge.</title>
        <authorList>
            <person name="Abin C.A."/>
            <person name="Hollibaugh J.T."/>
        </authorList>
    </citation>
    <scope>NUCLEOTIDE SEQUENCE [LARGE SCALE GENOMIC DNA]</scope>
    <source>
        <strain evidence="12 13">BR</strain>
    </source>
</reference>
<evidence type="ECO:0000256" key="2">
    <source>
        <dbReference type="ARBA" id="ARBA00008226"/>
    </source>
</evidence>
<comment type="catalytic activity">
    <reaction evidence="9 10">
        <text>tRNA(Gly) + glycine + ATP = glycyl-tRNA(Gly) + AMP + diphosphate</text>
        <dbReference type="Rhea" id="RHEA:16013"/>
        <dbReference type="Rhea" id="RHEA-COMP:9664"/>
        <dbReference type="Rhea" id="RHEA-COMP:9683"/>
        <dbReference type="ChEBI" id="CHEBI:30616"/>
        <dbReference type="ChEBI" id="CHEBI:33019"/>
        <dbReference type="ChEBI" id="CHEBI:57305"/>
        <dbReference type="ChEBI" id="CHEBI:78442"/>
        <dbReference type="ChEBI" id="CHEBI:78522"/>
        <dbReference type="ChEBI" id="CHEBI:456215"/>
        <dbReference type="EC" id="6.1.1.14"/>
    </reaction>
</comment>
<dbReference type="GO" id="GO:0004820">
    <property type="term" value="F:glycine-tRNA ligase activity"/>
    <property type="evidence" value="ECO:0007669"/>
    <property type="project" value="UniProtKB-UniRule"/>
</dbReference>
<proteinExistence type="inferred from homology"/>
<dbReference type="PANTHER" id="PTHR30075:SF2">
    <property type="entry name" value="GLYCINE--TRNA LIGASE, CHLOROPLASTIC_MITOCHONDRIAL 2"/>
    <property type="match status" value="1"/>
</dbReference>
<keyword evidence="13" id="KW-1185">Reference proteome</keyword>
<evidence type="ECO:0000313" key="12">
    <source>
        <dbReference type="EMBL" id="OEF99734.1"/>
    </source>
</evidence>
<dbReference type="RefSeq" id="WP_069656391.1">
    <property type="nucleotide sequence ID" value="NZ_MIJF01000014.1"/>
</dbReference>
<comment type="subunit">
    <text evidence="10">Tetramer of two alpha and two beta subunits.</text>
</comment>
<keyword evidence="8 10" id="KW-0030">Aminoacyl-tRNA synthetase</keyword>
<evidence type="ECO:0000256" key="5">
    <source>
        <dbReference type="ARBA" id="ARBA00022741"/>
    </source>
</evidence>
<dbReference type="GO" id="GO:0005524">
    <property type="term" value="F:ATP binding"/>
    <property type="evidence" value="ECO:0007669"/>
    <property type="project" value="UniProtKB-UniRule"/>
</dbReference>
<comment type="caution">
    <text evidence="12">The sequence shown here is derived from an EMBL/GenBank/DDBJ whole genome shotgun (WGS) entry which is preliminary data.</text>
</comment>
<accession>A0A1D2YVI7</accession>
<dbReference type="STRING" id="337097.BHF71_07510"/>
<evidence type="ECO:0000256" key="10">
    <source>
        <dbReference type="HAMAP-Rule" id="MF_00255"/>
    </source>
</evidence>
<evidence type="ECO:0000313" key="13">
    <source>
        <dbReference type="Proteomes" id="UP000243739"/>
    </source>
</evidence>
<comment type="similarity">
    <text evidence="2 10">Belongs to the class-II aminoacyl-tRNA synthetase family.</text>
</comment>
<evidence type="ECO:0000256" key="8">
    <source>
        <dbReference type="ARBA" id="ARBA00023146"/>
    </source>
</evidence>
<dbReference type="SUPFAM" id="SSF109604">
    <property type="entry name" value="HD-domain/PDEase-like"/>
    <property type="match status" value="1"/>
</dbReference>
<dbReference type="OrthoDB" id="9775440at2"/>
<dbReference type="NCBIfam" id="TIGR00211">
    <property type="entry name" value="glyS"/>
    <property type="match status" value="1"/>
</dbReference>